<feature type="chain" id="PRO_5021982196" description="Fibronectin type-III domain-containing protein" evidence="1">
    <location>
        <begin position="23"/>
        <end position="427"/>
    </location>
</feature>
<dbReference type="SUPFAM" id="SSF63829">
    <property type="entry name" value="Calcium-dependent phosphotriesterase"/>
    <property type="match status" value="1"/>
</dbReference>
<reference evidence="2 3" key="1">
    <citation type="journal article" date="2019" name="Nat. Microbiol.">
        <title>Mediterranean grassland soil C-N compound turnover is dependent on rainfall and depth, and is mediated by genomically divergent microorganisms.</title>
        <authorList>
            <person name="Diamond S."/>
            <person name="Andeer P.F."/>
            <person name="Li Z."/>
            <person name="Crits-Christoph A."/>
            <person name="Burstein D."/>
            <person name="Anantharaman K."/>
            <person name="Lane K.R."/>
            <person name="Thomas B.C."/>
            <person name="Pan C."/>
            <person name="Northen T.R."/>
            <person name="Banfield J.F."/>
        </authorList>
    </citation>
    <scope>NUCLEOTIDE SEQUENCE [LARGE SCALE GENOMIC DNA]</scope>
    <source>
        <strain evidence="2">WS_9</strain>
    </source>
</reference>
<dbReference type="PROSITE" id="PS51257">
    <property type="entry name" value="PROKAR_LIPOPROTEIN"/>
    <property type="match status" value="1"/>
</dbReference>
<dbReference type="Gene3D" id="2.130.10.10">
    <property type="entry name" value="YVTN repeat-like/Quinoprotein amine dehydrogenase"/>
    <property type="match status" value="1"/>
</dbReference>
<evidence type="ECO:0000313" key="2">
    <source>
        <dbReference type="EMBL" id="TMQ66676.1"/>
    </source>
</evidence>
<comment type="caution">
    <text evidence="2">The sequence shown here is derived from an EMBL/GenBank/DDBJ whole genome shotgun (WGS) entry which is preliminary data.</text>
</comment>
<dbReference type="InterPro" id="IPR013783">
    <property type="entry name" value="Ig-like_fold"/>
</dbReference>
<evidence type="ECO:0000256" key="1">
    <source>
        <dbReference type="SAM" id="SignalP"/>
    </source>
</evidence>
<accession>A0A538TSS8</accession>
<evidence type="ECO:0008006" key="4">
    <source>
        <dbReference type="Google" id="ProtNLM"/>
    </source>
</evidence>
<protein>
    <recommendedName>
        <fullName evidence="4">Fibronectin type-III domain-containing protein</fullName>
    </recommendedName>
</protein>
<sequence>MPTRVAVTAVILAALLAGCAQRDRLNPLDPKNGATGGRIAGFAALAGNRQVEIRWTRLPQPDVASYGLLRWRSGETPQYIGDPYGKTIAGTVDSAVTNDETYNYRLVAFFLSGDSAVSQTDTATPGSRKIVVLSAGLPGLVGLTPDARDILYVQPAAEAYEDMELDRVHTLLWLTMPDAGFILRTYFDGRPAGPTIDHPHPADVSVSDLRGVAWIAFPDDHLVRAFGPNPASVDTFRTISSLGEAHVVEAGTADPTVWVGNEAGTVRRFTADGILLNEWSLGARVIAIALDEAAEHAWTAVRTSSGDDLYLLDARDSTATKVPGRWSGIADLAVDAATRSVWVSERGTPRAGNGRLTRLSASGAAQAILTGIEPFGIMVDPVTGDCWASEIHTSRVVEVSPGGLIVRGSAPIDLPYAVRIVGGPGVP</sequence>
<keyword evidence="1" id="KW-0732">Signal</keyword>
<dbReference type="Proteomes" id="UP000317691">
    <property type="component" value="Unassembled WGS sequence"/>
</dbReference>
<dbReference type="EMBL" id="VBOZ01000008">
    <property type="protein sequence ID" value="TMQ66676.1"/>
    <property type="molecule type" value="Genomic_DNA"/>
</dbReference>
<name>A0A538TSS8_UNCEI</name>
<dbReference type="AlphaFoldDB" id="A0A538TSS8"/>
<evidence type="ECO:0000313" key="3">
    <source>
        <dbReference type="Proteomes" id="UP000317691"/>
    </source>
</evidence>
<gene>
    <name evidence="2" type="ORF">E6K79_01795</name>
</gene>
<proteinExistence type="predicted"/>
<dbReference type="InterPro" id="IPR015943">
    <property type="entry name" value="WD40/YVTN_repeat-like_dom_sf"/>
</dbReference>
<dbReference type="Gene3D" id="2.60.40.10">
    <property type="entry name" value="Immunoglobulins"/>
    <property type="match status" value="1"/>
</dbReference>
<organism evidence="2 3">
    <name type="scientific">Eiseniibacteriota bacterium</name>
    <dbReference type="NCBI Taxonomy" id="2212470"/>
    <lineage>
        <taxon>Bacteria</taxon>
        <taxon>Candidatus Eiseniibacteriota</taxon>
    </lineage>
</organism>
<feature type="signal peptide" evidence="1">
    <location>
        <begin position="1"/>
        <end position="22"/>
    </location>
</feature>